<dbReference type="PROSITE" id="PS50850">
    <property type="entry name" value="MFS"/>
    <property type="match status" value="1"/>
</dbReference>
<dbReference type="EMBL" id="ML976686">
    <property type="protein sequence ID" value="KAF1972509.1"/>
    <property type="molecule type" value="Genomic_DNA"/>
</dbReference>
<comment type="subcellular location">
    <subcellularLocation>
        <location evidence="1">Membrane</location>
        <topology evidence="1">Multi-pass membrane protein</topology>
    </subcellularLocation>
</comment>
<feature type="compositionally biased region" description="Basic and acidic residues" evidence="6">
    <location>
        <begin position="14"/>
        <end position="26"/>
    </location>
</feature>
<evidence type="ECO:0000313" key="10">
    <source>
        <dbReference type="Proteomes" id="UP000800036"/>
    </source>
</evidence>
<feature type="transmembrane region" description="Helical" evidence="7">
    <location>
        <begin position="215"/>
        <end position="233"/>
    </location>
</feature>
<feature type="region of interest" description="Disordered" evidence="6">
    <location>
        <begin position="1"/>
        <end position="26"/>
    </location>
</feature>
<dbReference type="Gene3D" id="1.20.1250.20">
    <property type="entry name" value="MFS general substrate transporter like domains"/>
    <property type="match status" value="1"/>
</dbReference>
<dbReference type="PANTHER" id="PTHR23501:SF177">
    <property type="entry name" value="MAJOR FACILITATOR SUPERFAMILY (MFS) PROFILE DOMAIN-CONTAINING PROTEIN-RELATED"/>
    <property type="match status" value="1"/>
</dbReference>
<protein>
    <submittedName>
        <fullName evidence="9">Putative MFS transporter</fullName>
    </submittedName>
</protein>
<keyword evidence="5 7" id="KW-0472">Membrane</keyword>
<feature type="transmembrane region" description="Helical" evidence="7">
    <location>
        <begin position="181"/>
        <end position="203"/>
    </location>
</feature>
<proteinExistence type="predicted"/>
<evidence type="ECO:0000256" key="5">
    <source>
        <dbReference type="ARBA" id="ARBA00023136"/>
    </source>
</evidence>
<evidence type="ECO:0000256" key="2">
    <source>
        <dbReference type="ARBA" id="ARBA00022448"/>
    </source>
</evidence>
<accession>A0A6A5V8A7</accession>
<dbReference type="InterPro" id="IPR011701">
    <property type="entry name" value="MFS"/>
</dbReference>
<sequence length="563" mass="59817">MAADSASSAGARYAESRDSSEKKTADGTLDAKHVAAAKAADGDDEAAVYYTGWRLAAIMGTINLSTLIASLDLGIVATAIPAITRDFNGLDYIGWYSGACFLLVGSSSALWGKLYKYLSARYVFMAALGIYLVGSIVAAAAPNGIALIVGRALQGLGCSGCLSGSVLIINFTAAPSSRPGLIGIWIGVFMSATILGPVLGGVFTSEVSWRWCFWINLPVGGLAIFLQILFLHIPKHVKLAPATWKEIILHIDIPGFSFLLTSLICFTLALQWGGLTKPWSDGSVIATLVLFPVLTIGFVVVEWLQGEYAGVPLRLLKPRMTWANCIYGWLNPGANFLVLFYLPIYFQAVKGTSAITSGAYTLPFMAFYALGAMMSGGMMGKTRMIHPFTITSGLLTTLGAALLWAMDVNTSKAWYIGAQVPFGLGIGLGNQVPVTVLQAFASAEDVAATTGIIFTFQTATGAYFVVAAQSIFANLMLKTLIKNAKDIDIGRVLSAGAGELQTLYIGSQLDEVRNAYMVGIKDVFAFCIVVSAATVFSALLVPFVKLPETETPKLEVEEKSAEA</sequence>
<feature type="transmembrane region" description="Helical" evidence="7">
    <location>
        <begin position="325"/>
        <end position="346"/>
    </location>
</feature>
<dbReference type="GO" id="GO:0022857">
    <property type="term" value="F:transmembrane transporter activity"/>
    <property type="evidence" value="ECO:0007669"/>
    <property type="project" value="InterPro"/>
</dbReference>
<dbReference type="Pfam" id="PF07690">
    <property type="entry name" value="MFS_1"/>
    <property type="match status" value="1"/>
</dbReference>
<name>A0A6A5V8A7_9PLEO</name>
<evidence type="ECO:0000256" key="7">
    <source>
        <dbReference type="SAM" id="Phobius"/>
    </source>
</evidence>
<evidence type="ECO:0000256" key="1">
    <source>
        <dbReference type="ARBA" id="ARBA00004141"/>
    </source>
</evidence>
<keyword evidence="4 7" id="KW-1133">Transmembrane helix</keyword>
<evidence type="ECO:0000259" key="8">
    <source>
        <dbReference type="PROSITE" id="PS50850"/>
    </source>
</evidence>
<evidence type="ECO:0000256" key="6">
    <source>
        <dbReference type="SAM" id="MobiDB-lite"/>
    </source>
</evidence>
<evidence type="ECO:0000313" key="9">
    <source>
        <dbReference type="EMBL" id="KAF1972509.1"/>
    </source>
</evidence>
<organism evidence="9 10">
    <name type="scientific">Bimuria novae-zelandiae CBS 107.79</name>
    <dbReference type="NCBI Taxonomy" id="1447943"/>
    <lineage>
        <taxon>Eukaryota</taxon>
        <taxon>Fungi</taxon>
        <taxon>Dikarya</taxon>
        <taxon>Ascomycota</taxon>
        <taxon>Pezizomycotina</taxon>
        <taxon>Dothideomycetes</taxon>
        <taxon>Pleosporomycetidae</taxon>
        <taxon>Pleosporales</taxon>
        <taxon>Massarineae</taxon>
        <taxon>Didymosphaeriaceae</taxon>
        <taxon>Bimuria</taxon>
    </lineage>
</organism>
<feature type="transmembrane region" description="Helical" evidence="7">
    <location>
        <begin position="385"/>
        <end position="406"/>
    </location>
</feature>
<feature type="transmembrane region" description="Helical" evidence="7">
    <location>
        <begin position="123"/>
        <end position="142"/>
    </location>
</feature>
<dbReference type="OrthoDB" id="10021397at2759"/>
<dbReference type="GO" id="GO:0005886">
    <property type="term" value="C:plasma membrane"/>
    <property type="evidence" value="ECO:0007669"/>
    <property type="project" value="TreeGrafter"/>
</dbReference>
<keyword evidence="10" id="KW-1185">Reference proteome</keyword>
<feature type="transmembrane region" description="Helical" evidence="7">
    <location>
        <begin position="284"/>
        <end position="304"/>
    </location>
</feature>
<evidence type="ECO:0000256" key="3">
    <source>
        <dbReference type="ARBA" id="ARBA00022692"/>
    </source>
</evidence>
<dbReference type="InterPro" id="IPR020846">
    <property type="entry name" value="MFS_dom"/>
</dbReference>
<feature type="transmembrane region" description="Helical" evidence="7">
    <location>
        <begin position="253"/>
        <end position="272"/>
    </location>
</feature>
<feature type="transmembrane region" description="Helical" evidence="7">
    <location>
        <begin position="55"/>
        <end position="80"/>
    </location>
</feature>
<feature type="transmembrane region" description="Helical" evidence="7">
    <location>
        <begin position="352"/>
        <end position="373"/>
    </location>
</feature>
<dbReference type="AlphaFoldDB" id="A0A6A5V8A7"/>
<feature type="domain" description="Major facilitator superfamily (MFS) profile" evidence="8">
    <location>
        <begin position="58"/>
        <end position="550"/>
    </location>
</feature>
<feature type="transmembrane region" description="Helical" evidence="7">
    <location>
        <begin position="523"/>
        <end position="544"/>
    </location>
</feature>
<keyword evidence="2" id="KW-0813">Transport</keyword>
<dbReference type="SUPFAM" id="SSF103473">
    <property type="entry name" value="MFS general substrate transporter"/>
    <property type="match status" value="1"/>
</dbReference>
<keyword evidence="3 7" id="KW-0812">Transmembrane</keyword>
<feature type="transmembrane region" description="Helical" evidence="7">
    <location>
        <begin position="452"/>
        <end position="477"/>
    </location>
</feature>
<evidence type="ECO:0000256" key="4">
    <source>
        <dbReference type="ARBA" id="ARBA00022989"/>
    </source>
</evidence>
<reference evidence="9" key="1">
    <citation type="journal article" date="2020" name="Stud. Mycol.">
        <title>101 Dothideomycetes genomes: a test case for predicting lifestyles and emergence of pathogens.</title>
        <authorList>
            <person name="Haridas S."/>
            <person name="Albert R."/>
            <person name="Binder M."/>
            <person name="Bloem J."/>
            <person name="Labutti K."/>
            <person name="Salamov A."/>
            <person name="Andreopoulos B."/>
            <person name="Baker S."/>
            <person name="Barry K."/>
            <person name="Bills G."/>
            <person name="Bluhm B."/>
            <person name="Cannon C."/>
            <person name="Castanera R."/>
            <person name="Culley D."/>
            <person name="Daum C."/>
            <person name="Ezra D."/>
            <person name="Gonzalez J."/>
            <person name="Henrissat B."/>
            <person name="Kuo A."/>
            <person name="Liang C."/>
            <person name="Lipzen A."/>
            <person name="Lutzoni F."/>
            <person name="Magnuson J."/>
            <person name="Mondo S."/>
            <person name="Nolan M."/>
            <person name="Ohm R."/>
            <person name="Pangilinan J."/>
            <person name="Park H.-J."/>
            <person name="Ramirez L."/>
            <person name="Alfaro M."/>
            <person name="Sun H."/>
            <person name="Tritt A."/>
            <person name="Yoshinaga Y."/>
            <person name="Zwiers L.-H."/>
            <person name="Turgeon B."/>
            <person name="Goodwin S."/>
            <person name="Spatafora J."/>
            <person name="Crous P."/>
            <person name="Grigoriev I."/>
        </authorList>
    </citation>
    <scope>NUCLEOTIDE SEQUENCE</scope>
    <source>
        <strain evidence="9">CBS 107.79</strain>
    </source>
</reference>
<gene>
    <name evidence="9" type="ORF">BU23DRAFT_467477</name>
</gene>
<dbReference type="Proteomes" id="UP000800036">
    <property type="component" value="Unassembled WGS sequence"/>
</dbReference>
<dbReference type="PANTHER" id="PTHR23501">
    <property type="entry name" value="MAJOR FACILITATOR SUPERFAMILY"/>
    <property type="match status" value="1"/>
</dbReference>
<dbReference type="InterPro" id="IPR036259">
    <property type="entry name" value="MFS_trans_sf"/>
</dbReference>
<feature type="transmembrane region" description="Helical" evidence="7">
    <location>
        <begin position="92"/>
        <end position="111"/>
    </location>
</feature>